<dbReference type="AlphaFoldDB" id="A0A1L9PJR7"/>
<dbReference type="EMBL" id="KV878128">
    <property type="protein sequence ID" value="OJJ01676.1"/>
    <property type="molecule type" value="Genomic_DNA"/>
</dbReference>
<accession>A0A1L9PJR7</accession>
<proteinExistence type="predicted"/>
<dbReference type="Proteomes" id="UP000184073">
    <property type="component" value="Unassembled WGS sequence"/>
</dbReference>
<organism evidence="2 3">
    <name type="scientific">Aspergillus versicolor CBS 583.65</name>
    <dbReference type="NCBI Taxonomy" id="1036611"/>
    <lineage>
        <taxon>Eukaryota</taxon>
        <taxon>Fungi</taxon>
        <taxon>Dikarya</taxon>
        <taxon>Ascomycota</taxon>
        <taxon>Pezizomycotina</taxon>
        <taxon>Eurotiomycetes</taxon>
        <taxon>Eurotiomycetidae</taxon>
        <taxon>Eurotiales</taxon>
        <taxon>Aspergillaceae</taxon>
        <taxon>Aspergillus</taxon>
        <taxon>Aspergillus subgen. Nidulantes</taxon>
    </lineage>
</organism>
<evidence type="ECO:0000256" key="1">
    <source>
        <dbReference type="SAM" id="MobiDB-lite"/>
    </source>
</evidence>
<protein>
    <submittedName>
        <fullName evidence="2">Uncharacterized protein</fullName>
    </submittedName>
</protein>
<keyword evidence="3" id="KW-1185">Reference proteome</keyword>
<reference evidence="3" key="1">
    <citation type="journal article" date="2017" name="Genome Biol.">
        <title>Comparative genomics reveals high biological diversity and specific adaptations in the industrially and medically important fungal genus Aspergillus.</title>
        <authorList>
            <person name="de Vries R.P."/>
            <person name="Riley R."/>
            <person name="Wiebenga A."/>
            <person name="Aguilar-Osorio G."/>
            <person name="Amillis S."/>
            <person name="Uchima C.A."/>
            <person name="Anderluh G."/>
            <person name="Asadollahi M."/>
            <person name="Askin M."/>
            <person name="Barry K."/>
            <person name="Battaglia E."/>
            <person name="Bayram O."/>
            <person name="Benocci T."/>
            <person name="Braus-Stromeyer S.A."/>
            <person name="Caldana C."/>
            <person name="Canovas D."/>
            <person name="Cerqueira G.C."/>
            <person name="Chen F."/>
            <person name="Chen W."/>
            <person name="Choi C."/>
            <person name="Clum A."/>
            <person name="Dos Santos R.A."/>
            <person name="Damasio A.R."/>
            <person name="Diallinas G."/>
            <person name="Emri T."/>
            <person name="Fekete E."/>
            <person name="Flipphi M."/>
            <person name="Freyberg S."/>
            <person name="Gallo A."/>
            <person name="Gournas C."/>
            <person name="Habgood R."/>
            <person name="Hainaut M."/>
            <person name="Harispe M.L."/>
            <person name="Henrissat B."/>
            <person name="Hilden K.S."/>
            <person name="Hope R."/>
            <person name="Hossain A."/>
            <person name="Karabika E."/>
            <person name="Karaffa L."/>
            <person name="Karanyi Z."/>
            <person name="Krasevec N."/>
            <person name="Kuo A."/>
            <person name="Kusch H."/>
            <person name="LaButti K."/>
            <person name="Lagendijk E.L."/>
            <person name="Lapidus A."/>
            <person name="Levasseur A."/>
            <person name="Lindquist E."/>
            <person name="Lipzen A."/>
            <person name="Logrieco A.F."/>
            <person name="MacCabe A."/>
            <person name="Maekelae M.R."/>
            <person name="Malavazi I."/>
            <person name="Melin P."/>
            <person name="Meyer V."/>
            <person name="Mielnichuk N."/>
            <person name="Miskei M."/>
            <person name="Molnar A.P."/>
            <person name="Mule G."/>
            <person name="Ngan C.Y."/>
            <person name="Orejas M."/>
            <person name="Orosz E."/>
            <person name="Ouedraogo J.P."/>
            <person name="Overkamp K.M."/>
            <person name="Park H.-S."/>
            <person name="Perrone G."/>
            <person name="Piumi F."/>
            <person name="Punt P.J."/>
            <person name="Ram A.F."/>
            <person name="Ramon A."/>
            <person name="Rauscher S."/>
            <person name="Record E."/>
            <person name="Riano-Pachon D.M."/>
            <person name="Robert V."/>
            <person name="Roehrig J."/>
            <person name="Ruller R."/>
            <person name="Salamov A."/>
            <person name="Salih N.S."/>
            <person name="Samson R.A."/>
            <person name="Sandor E."/>
            <person name="Sanguinetti M."/>
            <person name="Schuetze T."/>
            <person name="Sepcic K."/>
            <person name="Shelest E."/>
            <person name="Sherlock G."/>
            <person name="Sophianopoulou V."/>
            <person name="Squina F.M."/>
            <person name="Sun H."/>
            <person name="Susca A."/>
            <person name="Todd R.B."/>
            <person name="Tsang A."/>
            <person name="Unkles S.E."/>
            <person name="van de Wiele N."/>
            <person name="van Rossen-Uffink D."/>
            <person name="Oliveira J.V."/>
            <person name="Vesth T.C."/>
            <person name="Visser J."/>
            <person name="Yu J.-H."/>
            <person name="Zhou M."/>
            <person name="Andersen M.R."/>
            <person name="Archer D.B."/>
            <person name="Baker S.E."/>
            <person name="Benoit I."/>
            <person name="Brakhage A.A."/>
            <person name="Braus G.H."/>
            <person name="Fischer R."/>
            <person name="Frisvad J.C."/>
            <person name="Goldman G.H."/>
            <person name="Houbraken J."/>
            <person name="Oakley B."/>
            <person name="Pocsi I."/>
            <person name="Scazzocchio C."/>
            <person name="Seiboth B."/>
            <person name="vanKuyk P.A."/>
            <person name="Wortman J."/>
            <person name="Dyer P.S."/>
            <person name="Grigoriev I.V."/>
        </authorList>
    </citation>
    <scope>NUCLEOTIDE SEQUENCE [LARGE SCALE GENOMIC DNA]</scope>
    <source>
        <strain evidence="3">CBS 583.65</strain>
    </source>
</reference>
<feature type="compositionally biased region" description="Pro residues" evidence="1">
    <location>
        <begin position="61"/>
        <end position="71"/>
    </location>
</feature>
<evidence type="ECO:0000313" key="2">
    <source>
        <dbReference type="EMBL" id="OJJ01676.1"/>
    </source>
</evidence>
<dbReference type="VEuPathDB" id="FungiDB:ASPVEDRAFT_41287"/>
<feature type="region of interest" description="Disordered" evidence="1">
    <location>
        <begin position="51"/>
        <end position="96"/>
    </location>
</feature>
<dbReference type="GeneID" id="63727824"/>
<feature type="compositionally biased region" description="Low complexity" evidence="1">
    <location>
        <begin position="51"/>
        <end position="60"/>
    </location>
</feature>
<dbReference type="OrthoDB" id="4506073at2759"/>
<evidence type="ECO:0000313" key="3">
    <source>
        <dbReference type="Proteomes" id="UP000184073"/>
    </source>
</evidence>
<dbReference type="RefSeq" id="XP_040667438.1">
    <property type="nucleotide sequence ID" value="XM_040812313.1"/>
</dbReference>
<sequence length="222" mass="24452">MDPNTPPTLPSLRRSLNMVEISNTPIPAISRASPPPDTTIAEFFLSLAQKSPPLLSDSPATTPPSSSPPTPNITQSRKPVKLSIKPIDAGLPSDTEISPLDLGPVYPRDVRSACPSPSPTLGMYLDLAFHDGLSDEEAVASNSQVIAEMKCHARSQRRRKTRVTNSSIESFFSEPKISGFEDLSIERNRRDIELKAKDRRKSWRISNDVSLAKRNSKGAWHR</sequence>
<gene>
    <name evidence="2" type="ORF">ASPVEDRAFT_41287</name>
</gene>
<name>A0A1L9PJR7_ASPVE</name>